<comment type="caution">
    <text evidence="2">The sequence shown here is derived from an EMBL/GenBank/DDBJ whole genome shotgun (WGS) entry which is preliminary data.</text>
</comment>
<proteinExistence type="predicted"/>
<sequence length="277" mass="31568">MNTQLKKIFIAAPSDVKVEFGIAQKVISILNAVYGNILNIRFEMDRGKNASPCIGNPQEKILQQYKMTDYDYFIGILHTRFGSPTNSINKNNGSEFQSGTQQEFYDAYDSFKKYGKPEILIYHSQKKVSPGVYQVKEVQDFLNLLYAHGEHPALYSTFRTSSEFESLLIKHLAYHIQEKEKTKIIQDDSLLKKATNNGLKNIYLDLDNKVNDDCSHRNKLKQNLFLTSKTVFLMAFTGYSFLALHGNIFRKDLLSFLNNGGKIKIILTDPKGDIAKG</sequence>
<keyword evidence="1" id="KW-0472">Membrane</keyword>
<name>A0ABU4A6R9_9BACE</name>
<evidence type="ECO:0000313" key="2">
    <source>
        <dbReference type="EMBL" id="MDV6164086.1"/>
    </source>
</evidence>
<organism evidence="2 3">
    <name type="scientific">Bacteroides hominis</name>
    <dbReference type="NCBI Taxonomy" id="2763023"/>
    <lineage>
        <taxon>Bacteria</taxon>
        <taxon>Pseudomonadati</taxon>
        <taxon>Bacteroidota</taxon>
        <taxon>Bacteroidia</taxon>
        <taxon>Bacteroidales</taxon>
        <taxon>Bacteroidaceae</taxon>
        <taxon>Bacteroides</taxon>
    </lineage>
</organism>
<keyword evidence="3" id="KW-1185">Reference proteome</keyword>
<dbReference type="Proteomes" id="UP001185704">
    <property type="component" value="Unassembled WGS sequence"/>
</dbReference>
<keyword evidence="1" id="KW-0812">Transmembrane</keyword>
<reference evidence="2" key="1">
    <citation type="submission" date="2023-09" db="EMBL/GenBank/DDBJ databases">
        <title>Upregulation of the cfiA carbapenemase gene in a Bacteroides hominis strain by the novel integrative and conjugative element Tn7563.</title>
        <authorList>
            <person name="Stubhaug T."/>
            <person name="Zecic N."/>
            <person name="Skaare D."/>
        </authorList>
    </citation>
    <scope>NUCLEOTIDE SEQUENCE [LARGE SCALE GENOMIC DNA]</scope>
    <source>
        <strain evidence="2">Tbg-245</strain>
    </source>
</reference>
<keyword evidence="1" id="KW-1133">Transmembrane helix</keyword>
<gene>
    <name evidence="2" type="ORF">R3O81_08440</name>
</gene>
<feature type="transmembrane region" description="Helical" evidence="1">
    <location>
        <begin position="224"/>
        <end position="244"/>
    </location>
</feature>
<protein>
    <recommendedName>
        <fullName evidence="4">DUF4062 domain-containing protein</fullName>
    </recommendedName>
</protein>
<dbReference type="EMBL" id="JAWLJK010000004">
    <property type="protein sequence ID" value="MDV6164086.1"/>
    <property type="molecule type" value="Genomic_DNA"/>
</dbReference>
<evidence type="ECO:0000256" key="1">
    <source>
        <dbReference type="SAM" id="Phobius"/>
    </source>
</evidence>
<evidence type="ECO:0000313" key="3">
    <source>
        <dbReference type="Proteomes" id="UP001185704"/>
    </source>
</evidence>
<accession>A0ABU4A6R9</accession>
<evidence type="ECO:0008006" key="4">
    <source>
        <dbReference type="Google" id="ProtNLM"/>
    </source>
</evidence>